<proteinExistence type="predicted"/>
<dbReference type="EMBL" id="BMVB01000015">
    <property type="protein sequence ID" value="GHC60568.1"/>
    <property type="molecule type" value="Genomic_DNA"/>
</dbReference>
<evidence type="ECO:0000313" key="2">
    <source>
        <dbReference type="Proteomes" id="UP000646244"/>
    </source>
</evidence>
<reference evidence="1" key="1">
    <citation type="journal article" date="2014" name="Int. J. Syst. Evol. Microbiol.">
        <title>Complete genome sequence of Corynebacterium casei LMG S-19264T (=DSM 44701T), isolated from a smear-ripened cheese.</title>
        <authorList>
            <consortium name="US DOE Joint Genome Institute (JGI-PGF)"/>
            <person name="Walter F."/>
            <person name="Albersmeier A."/>
            <person name="Kalinowski J."/>
            <person name="Ruckert C."/>
        </authorList>
    </citation>
    <scope>NUCLEOTIDE SEQUENCE</scope>
    <source>
        <strain evidence="1">JCM 4633</strain>
    </source>
</reference>
<sequence>MSAIDHSRAAGALLLCRAEPDRVRPSAQLLREPLFLAPAGEGWSVLVPGEGAAEEEGANLAAVTAEWAHALTVAESWPAVGLWWDAEGAGFVVASGFRRTVGFTWLADGSPLGEESALTALRARLGLDPVLDAEAFDRLTRPDSDADARARVLGLVAVLARAGLHLPPGLAPGSDARMLHTAAAAAPDAEPVEWPGWREAVRTGLDASEQGALGEWIRGPKARALGAAEVAAGVSLLVYARRSRGARRGWAAAGAILLTDGALTIAYDAWRARGAR</sequence>
<protein>
    <submittedName>
        <fullName evidence="1">Uncharacterized protein</fullName>
    </submittedName>
</protein>
<organism evidence="1 2">
    <name type="scientific">Streptomyces cinnamoneus</name>
    <name type="common">Streptoverticillium cinnamoneum</name>
    <dbReference type="NCBI Taxonomy" id="53446"/>
    <lineage>
        <taxon>Bacteria</taxon>
        <taxon>Bacillati</taxon>
        <taxon>Actinomycetota</taxon>
        <taxon>Actinomycetes</taxon>
        <taxon>Kitasatosporales</taxon>
        <taxon>Streptomycetaceae</taxon>
        <taxon>Streptomyces</taxon>
        <taxon>Streptomyces cinnamoneus group</taxon>
    </lineage>
</organism>
<name>A0A918TUG1_STRCJ</name>
<evidence type="ECO:0000313" key="1">
    <source>
        <dbReference type="EMBL" id="GHC60568.1"/>
    </source>
</evidence>
<dbReference type="AlphaFoldDB" id="A0A918TUG1"/>
<dbReference type="RefSeq" id="WP_190111395.1">
    <property type="nucleotide sequence ID" value="NZ_BMVB01000015.1"/>
</dbReference>
<accession>A0A918TUG1</accession>
<gene>
    <name evidence="1" type="ORF">GCM10010507_41940</name>
</gene>
<comment type="caution">
    <text evidence="1">The sequence shown here is derived from an EMBL/GenBank/DDBJ whole genome shotgun (WGS) entry which is preliminary data.</text>
</comment>
<dbReference type="Proteomes" id="UP000646244">
    <property type="component" value="Unassembled WGS sequence"/>
</dbReference>
<reference evidence="1" key="2">
    <citation type="submission" date="2020-09" db="EMBL/GenBank/DDBJ databases">
        <authorList>
            <person name="Sun Q."/>
            <person name="Ohkuma M."/>
        </authorList>
    </citation>
    <scope>NUCLEOTIDE SEQUENCE</scope>
    <source>
        <strain evidence="1">JCM 4633</strain>
    </source>
</reference>